<proteinExistence type="predicted"/>
<reference evidence="2" key="1">
    <citation type="submission" date="2024-05" db="EMBL/GenBank/DDBJ databases">
        <authorList>
            <person name="Mugo M.M."/>
            <person name="Musyoki A.M."/>
            <person name="Makumi A.M."/>
            <person name="Mutai I."/>
            <person name="Drechsel O."/>
            <person name="Kering K.K."/>
            <person name="Muturi P."/>
            <person name="Mbae C.K."/>
            <person name="Kariuki S.M."/>
        </authorList>
    </citation>
    <scope>NUCLEOTIDE SEQUENCE</scope>
</reference>
<keyword evidence="1" id="KW-0472">Membrane</keyword>
<keyword evidence="1" id="KW-0812">Transmembrane</keyword>
<dbReference type="EMBL" id="PP856724">
    <property type="protein sequence ID" value="XCH40843.1"/>
    <property type="molecule type" value="Genomic_DNA"/>
</dbReference>
<sequence length="30" mass="3412">MKLSNRGWMAVTCLVYCALVWGMAAYFVAR</sequence>
<organism evidence="2">
    <name type="scientific">Salmonella phage vB_SEnST11_KE25</name>
    <dbReference type="NCBI Taxonomy" id="3161176"/>
    <lineage>
        <taxon>Viruses</taxon>
        <taxon>Duplodnaviria</taxon>
        <taxon>Heunggongvirae</taxon>
        <taxon>Uroviricota</taxon>
        <taxon>Caudoviricetes</taxon>
        <taxon>Rosemountvirus</taxon>
    </lineage>
</organism>
<evidence type="ECO:0000313" key="2">
    <source>
        <dbReference type="EMBL" id="XCH40843.1"/>
    </source>
</evidence>
<evidence type="ECO:0000256" key="1">
    <source>
        <dbReference type="SAM" id="Phobius"/>
    </source>
</evidence>
<feature type="transmembrane region" description="Helical" evidence="1">
    <location>
        <begin position="7"/>
        <end position="29"/>
    </location>
</feature>
<gene>
    <name evidence="2" type="ORF">TCZZUYSU_CDS0072</name>
</gene>
<name>A0AAU8GFS1_9CAUD</name>
<keyword evidence="1" id="KW-1133">Transmembrane helix</keyword>
<protein>
    <submittedName>
        <fullName evidence="2">Uncharacterized protein</fullName>
    </submittedName>
</protein>
<accession>A0AAU8GFS1</accession>